<sequence>MFPHSSIDEESLAMQLVAVSPHFTHLQICCQELMDRRAFDVVKTVMSSPAALGGIFGSLALKYAERTGHSVLAENILNLITACQEETPPVNNSTIGNDYSEEIVVPRTLRIQPGICSKKDTRMSPERNESVMSASFLSQSQMTVDESFDQSFVEKSTRSFNPFRVDRDDPSASVDDFNEKVRRACESHPKNPPSKRKKKISAFDMWLSETGNSDSRGRAQLLAEFSKLSSDDKKVWYYWADVFSIGRIGLSD</sequence>
<protein>
    <submittedName>
        <fullName evidence="2">Uncharacterized protein LOC115229349</fullName>
    </submittedName>
</protein>
<gene>
    <name evidence="2" type="primary">LOC115229349</name>
</gene>
<accession>A0A6P7TUY1</accession>
<dbReference type="RefSeq" id="XP_029655573.1">
    <property type="nucleotide sequence ID" value="XM_029799713.1"/>
</dbReference>
<dbReference type="Proteomes" id="UP000515154">
    <property type="component" value="Unplaced"/>
</dbReference>
<name>A0A6P7TUY1_9MOLL</name>
<dbReference type="AlphaFoldDB" id="A0A6P7TUY1"/>
<reference evidence="2" key="1">
    <citation type="submission" date="2025-08" db="UniProtKB">
        <authorList>
            <consortium name="RefSeq"/>
        </authorList>
    </citation>
    <scope>IDENTIFICATION</scope>
</reference>
<proteinExistence type="predicted"/>
<evidence type="ECO:0000313" key="1">
    <source>
        <dbReference type="Proteomes" id="UP000515154"/>
    </source>
</evidence>
<organism evidence="1 2">
    <name type="scientific">Octopus sinensis</name>
    <name type="common">East Asian common octopus</name>
    <dbReference type="NCBI Taxonomy" id="2607531"/>
    <lineage>
        <taxon>Eukaryota</taxon>
        <taxon>Metazoa</taxon>
        <taxon>Spiralia</taxon>
        <taxon>Lophotrochozoa</taxon>
        <taxon>Mollusca</taxon>
        <taxon>Cephalopoda</taxon>
        <taxon>Coleoidea</taxon>
        <taxon>Octopodiformes</taxon>
        <taxon>Octopoda</taxon>
        <taxon>Incirrata</taxon>
        <taxon>Octopodidae</taxon>
        <taxon>Octopus</taxon>
    </lineage>
</organism>
<keyword evidence="1" id="KW-1185">Reference proteome</keyword>
<evidence type="ECO:0000313" key="2">
    <source>
        <dbReference type="RefSeq" id="XP_029655573.1"/>
    </source>
</evidence>
<dbReference type="KEGG" id="osn:115229349"/>